<feature type="signal peptide" evidence="1">
    <location>
        <begin position="1"/>
        <end position="18"/>
    </location>
</feature>
<reference evidence="2 3" key="2">
    <citation type="submission" date="2014-09" db="EMBL/GenBank/DDBJ databases">
        <authorList>
            <consortium name="NBRP consortium"/>
            <person name="Sawabe T."/>
            <person name="Meirelles P."/>
            <person name="Nakanishi M."/>
            <person name="Sayaka M."/>
            <person name="Hattori M."/>
            <person name="Ohkuma M."/>
        </authorList>
    </citation>
    <scope>NUCLEOTIDE SEQUENCE [LARGE SCALE GENOMIC DNA]</scope>
    <source>
        <strain evidence="3">JCM19235</strain>
    </source>
</reference>
<reference evidence="2 3" key="1">
    <citation type="submission" date="2014-09" db="EMBL/GenBank/DDBJ databases">
        <title>Vibrio maritimus JCM 19235. (C45) whole genome shotgun sequence.</title>
        <authorList>
            <person name="Sawabe T."/>
            <person name="Meirelles P."/>
            <person name="Nakanishi M."/>
            <person name="Sayaka M."/>
            <person name="Hattori M."/>
            <person name="Ohkuma M."/>
        </authorList>
    </citation>
    <scope>NUCLEOTIDE SEQUENCE [LARGE SCALE GENOMIC DNA]</scope>
    <source>
        <strain evidence="3">JCM19235</strain>
    </source>
</reference>
<name>A0A090S8T8_9VIBR</name>
<dbReference type="EMBL" id="BBMR01000019">
    <property type="protein sequence ID" value="GAL23233.1"/>
    <property type="molecule type" value="Genomic_DNA"/>
</dbReference>
<accession>A0A090S8T8</accession>
<organism evidence="2 3">
    <name type="scientific">Vibrio maritimus</name>
    <dbReference type="NCBI Taxonomy" id="990268"/>
    <lineage>
        <taxon>Bacteria</taxon>
        <taxon>Pseudomonadati</taxon>
        <taxon>Pseudomonadota</taxon>
        <taxon>Gammaproteobacteria</taxon>
        <taxon>Vibrionales</taxon>
        <taxon>Vibrionaceae</taxon>
        <taxon>Vibrio</taxon>
    </lineage>
</organism>
<dbReference type="OrthoDB" id="5879590at2"/>
<keyword evidence="1" id="KW-0732">Signal</keyword>
<evidence type="ECO:0000256" key="1">
    <source>
        <dbReference type="SAM" id="SignalP"/>
    </source>
</evidence>
<protein>
    <recommendedName>
        <fullName evidence="4">Acyl-CoA synthetase</fullName>
    </recommendedName>
</protein>
<dbReference type="AlphaFoldDB" id="A0A090S8T8"/>
<dbReference type="Pfam" id="PF11777">
    <property type="entry name" value="DUF3316"/>
    <property type="match status" value="1"/>
</dbReference>
<feature type="chain" id="PRO_5001864302" description="Acyl-CoA synthetase" evidence="1">
    <location>
        <begin position="19"/>
        <end position="112"/>
    </location>
</feature>
<evidence type="ECO:0008006" key="4">
    <source>
        <dbReference type="Google" id="ProtNLM"/>
    </source>
</evidence>
<gene>
    <name evidence="2" type="ORF">JCM19235_7128</name>
</gene>
<evidence type="ECO:0000313" key="2">
    <source>
        <dbReference type="EMBL" id="GAL23233.1"/>
    </source>
</evidence>
<evidence type="ECO:0000313" key="3">
    <source>
        <dbReference type="Proteomes" id="UP000029228"/>
    </source>
</evidence>
<proteinExistence type="predicted"/>
<sequence length="112" mass="12375">MKKLLPLAAILAMAPALAFANADNLYGNGGVHTEFFETKAEAMAEANRIADQLSSKPSHELAFVLRTPLKSLDHNSIEIYDKDVSYNTMPGDNGATMYQGVVDVEYRFSRYD</sequence>
<dbReference type="InterPro" id="IPR016879">
    <property type="entry name" value="UCP028299"/>
</dbReference>
<keyword evidence="3" id="KW-1185">Reference proteome</keyword>
<dbReference type="Proteomes" id="UP000029228">
    <property type="component" value="Unassembled WGS sequence"/>
</dbReference>
<comment type="caution">
    <text evidence="2">The sequence shown here is derived from an EMBL/GenBank/DDBJ whole genome shotgun (WGS) entry which is preliminary data.</text>
</comment>